<sequence>MTGWSHRRDTAPTWDPPEGPIVVIAPHPDDEVLGAGGLLCRAPARVTVLAVTDGGNAYPGHVEPDVLAGRRRDEQRAALIELGVDPDRVHRLGITDGTVPAHEEEVTAAILALAPDGATVVAPWLHDHHSDHEACGRAAVRAVDRRPDLALRCWLFWAYHHTPVERLAPSGLVALELDDDTRRRKALAIDAHASQLTGPPGVAPILDRHLLGPALTSRECYVTT</sequence>
<name>A0A346XT09_9ACTN</name>
<dbReference type="PANTHER" id="PTHR12993">
    <property type="entry name" value="N-ACETYLGLUCOSAMINYL-PHOSPHATIDYLINOSITOL DE-N-ACETYLASE-RELATED"/>
    <property type="match status" value="1"/>
</dbReference>
<dbReference type="Proteomes" id="UP000264006">
    <property type="component" value="Chromosome"/>
</dbReference>
<dbReference type="Gene3D" id="3.40.50.10320">
    <property type="entry name" value="LmbE-like"/>
    <property type="match status" value="1"/>
</dbReference>
<dbReference type="SUPFAM" id="SSF102588">
    <property type="entry name" value="LmbE-like"/>
    <property type="match status" value="1"/>
</dbReference>
<proteinExistence type="predicted"/>
<protein>
    <submittedName>
        <fullName evidence="1">LmbE-like protein</fullName>
    </submittedName>
</protein>
<keyword evidence="2" id="KW-1185">Reference proteome</keyword>
<dbReference type="Pfam" id="PF02585">
    <property type="entry name" value="PIG-L"/>
    <property type="match status" value="1"/>
</dbReference>
<dbReference type="OrthoDB" id="116799at2"/>
<evidence type="ECO:0000313" key="2">
    <source>
        <dbReference type="Proteomes" id="UP000264006"/>
    </source>
</evidence>
<dbReference type="InterPro" id="IPR003737">
    <property type="entry name" value="GlcNAc_PI_deacetylase-related"/>
</dbReference>
<gene>
    <name evidence="1" type="ORF">DVS28_a0654</name>
</gene>
<dbReference type="EMBL" id="CP031165">
    <property type="protein sequence ID" value="AXV05356.1"/>
    <property type="molecule type" value="Genomic_DNA"/>
</dbReference>
<dbReference type="KEGG" id="euz:DVS28_a0654"/>
<reference evidence="1 2" key="1">
    <citation type="submission" date="2018-09" db="EMBL/GenBank/DDBJ databases">
        <title>Complete genome sequence of Euzebya sp. DY32-46 isolated from seawater of Pacific Ocean.</title>
        <authorList>
            <person name="Xu L."/>
            <person name="Wu Y.-H."/>
            <person name="Xu X.-W."/>
        </authorList>
    </citation>
    <scope>NUCLEOTIDE SEQUENCE [LARGE SCALE GENOMIC DNA]</scope>
    <source>
        <strain evidence="1 2">DY32-46</strain>
    </source>
</reference>
<dbReference type="AlphaFoldDB" id="A0A346XT09"/>
<dbReference type="PANTHER" id="PTHR12993:SF29">
    <property type="entry name" value="BLR3841 PROTEIN"/>
    <property type="match status" value="1"/>
</dbReference>
<evidence type="ECO:0000313" key="1">
    <source>
        <dbReference type="EMBL" id="AXV05356.1"/>
    </source>
</evidence>
<dbReference type="RefSeq" id="WP_114590173.1">
    <property type="nucleotide sequence ID" value="NZ_CP031165.1"/>
</dbReference>
<dbReference type="InterPro" id="IPR024078">
    <property type="entry name" value="LmbE-like_dom_sf"/>
</dbReference>
<dbReference type="GO" id="GO:0016811">
    <property type="term" value="F:hydrolase activity, acting on carbon-nitrogen (but not peptide) bonds, in linear amides"/>
    <property type="evidence" value="ECO:0007669"/>
    <property type="project" value="TreeGrafter"/>
</dbReference>
<organism evidence="1 2">
    <name type="scientific">Euzebya pacifica</name>
    <dbReference type="NCBI Taxonomy" id="1608957"/>
    <lineage>
        <taxon>Bacteria</taxon>
        <taxon>Bacillati</taxon>
        <taxon>Actinomycetota</taxon>
        <taxon>Nitriliruptoria</taxon>
        <taxon>Euzebyales</taxon>
    </lineage>
</organism>
<accession>A0A346XT09</accession>
<dbReference type="GO" id="GO:0016137">
    <property type="term" value="P:glycoside metabolic process"/>
    <property type="evidence" value="ECO:0007669"/>
    <property type="project" value="UniProtKB-ARBA"/>
</dbReference>